<proteinExistence type="predicted"/>
<accession>A0ABP7N350</accession>
<dbReference type="EMBL" id="BAABBN010000012">
    <property type="protein sequence ID" value="GAA3935784.1"/>
    <property type="molecule type" value="Genomic_DNA"/>
</dbReference>
<protein>
    <recommendedName>
        <fullName evidence="1">T6SS immunity protein Tdi1 C-terminal domain-containing protein</fullName>
    </recommendedName>
</protein>
<name>A0ABP7N350_9GAMM</name>
<dbReference type="Pfam" id="PF08906">
    <property type="entry name" value="T6SS_Tdi1_C"/>
    <property type="match status" value="1"/>
</dbReference>
<comment type="caution">
    <text evidence="2">The sequence shown here is derived from an EMBL/GenBank/DDBJ whole genome shotgun (WGS) entry which is preliminary data.</text>
</comment>
<sequence length="143" mass="15939">MNILDEVSAAWGWTGIVPDELVTENEFGNLIIKDPEDKFWRICPEELTCEVVADSIDAYNVLIQDDEFNEDWFMADMVAIGEKKLGELKEGHKFCLVVPGALGGDYDAKNIKSVAFGALIKKSGEVGKQLHDLPEGAEFKFEK</sequence>
<evidence type="ECO:0000313" key="2">
    <source>
        <dbReference type="EMBL" id="GAA3935784.1"/>
    </source>
</evidence>
<feature type="domain" description="T6SS immunity protein Tdi1 C-terminal" evidence="1">
    <location>
        <begin position="54"/>
        <end position="115"/>
    </location>
</feature>
<organism evidence="2 3">
    <name type="scientific">Litoribacillus peritrichatus</name>
    <dbReference type="NCBI Taxonomy" id="718191"/>
    <lineage>
        <taxon>Bacteria</taxon>
        <taxon>Pseudomonadati</taxon>
        <taxon>Pseudomonadota</taxon>
        <taxon>Gammaproteobacteria</taxon>
        <taxon>Oceanospirillales</taxon>
        <taxon>Oceanospirillaceae</taxon>
        <taxon>Litoribacillus</taxon>
    </lineage>
</organism>
<keyword evidence="3" id="KW-1185">Reference proteome</keyword>
<evidence type="ECO:0000259" key="1">
    <source>
        <dbReference type="Pfam" id="PF08906"/>
    </source>
</evidence>
<reference evidence="3" key="1">
    <citation type="journal article" date="2019" name="Int. J. Syst. Evol. Microbiol.">
        <title>The Global Catalogue of Microorganisms (GCM) 10K type strain sequencing project: providing services to taxonomists for standard genome sequencing and annotation.</title>
        <authorList>
            <consortium name="The Broad Institute Genomics Platform"/>
            <consortium name="The Broad Institute Genome Sequencing Center for Infectious Disease"/>
            <person name="Wu L."/>
            <person name="Ma J."/>
        </authorList>
    </citation>
    <scope>NUCLEOTIDE SEQUENCE [LARGE SCALE GENOMIC DNA]</scope>
    <source>
        <strain evidence="3">JCM 17551</strain>
    </source>
</reference>
<dbReference type="RefSeq" id="WP_344799932.1">
    <property type="nucleotide sequence ID" value="NZ_BAABBN010000012.1"/>
</dbReference>
<dbReference type="Proteomes" id="UP001501565">
    <property type="component" value="Unassembled WGS sequence"/>
</dbReference>
<gene>
    <name evidence="2" type="ORF">GCM10022277_35350</name>
</gene>
<evidence type="ECO:0000313" key="3">
    <source>
        <dbReference type="Proteomes" id="UP001501565"/>
    </source>
</evidence>
<dbReference type="InterPro" id="IPR015002">
    <property type="entry name" value="T6SS_Tdi1_C"/>
</dbReference>